<feature type="region of interest" description="Disordered" evidence="1">
    <location>
        <begin position="22"/>
        <end position="41"/>
    </location>
</feature>
<evidence type="ECO:0000313" key="4">
    <source>
        <dbReference type="Proteomes" id="UP000186922"/>
    </source>
</evidence>
<sequence length="77" mass="8320">MSRILLVLFLFASIIDFSHELPVSTGTEDESADSGQESPTGHIARCWEEQGPPPAGCYYVDGGSDDPLTCPMKCVDE</sequence>
<evidence type="ECO:0000256" key="1">
    <source>
        <dbReference type="SAM" id="MobiDB-lite"/>
    </source>
</evidence>
<dbReference type="EMBL" id="BDGG01000002">
    <property type="protein sequence ID" value="GAU92044.1"/>
    <property type="molecule type" value="Genomic_DNA"/>
</dbReference>
<proteinExistence type="predicted"/>
<organism evidence="3 4">
    <name type="scientific">Ramazzottius varieornatus</name>
    <name type="common">Water bear</name>
    <name type="synonym">Tardigrade</name>
    <dbReference type="NCBI Taxonomy" id="947166"/>
    <lineage>
        <taxon>Eukaryota</taxon>
        <taxon>Metazoa</taxon>
        <taxon>Ecdysozoa</taxon>
        <taxon>Tardigrada</taxon>
        <taxon>Eutardigrada</taxon>
        <taxon>Parachela</taxon>
        <taxon>Hypsibioidea</taxon>
        <taxon>Ramazzottiidae</taxon>
        <taxon>Ramazzottius</taxon>
    </lineage>
</organism>
<comment type="caution">
    <text evidence="3">The sequence shown here is derived from an EMBL/GenBank/DDBJ whole genome shotgun (WGS) entry which is preliminary data.</text>
</comment>
<keyword evidence="2" id="KW-0732">Signal</keyword>
<protein>
    <submittedName>
        <fullName evidence="3">Uncharacterized protein</fullName>
    </submittedName>
</protein>
<feature type="signal peptide" evidence="2">
    <location>
        <begin position="1"/>
        <end position="20"/>
    </location>
</feature>
<dbReference type="Proteomes" id="UP000186922">
    <property type="component" value="Unassembled WGS sequence"/>
</dbReference>
<feature type="chain" id="PRO_5008897499" evidence="2">
    <location>
        <begin position="21"/>
        <end position="77"/>
    </location>
</feature>
<name>A0A1D1UQT4_RAMVA</name>
<keyword evidence="4" id="KW-1185">Reference proteome</keyword>
<evidence type="ECO:0000256" key="2">
    <source>
        <dbReference type="SAM" id="SignalP"/>
    </source>
</evidence>
<accession>A0A1D1UQT4</accession>
<dbReference type="AlphaFoldDB" id="A0A1D1UQT4"/>
<gene>
    <name evidence="3" type="primary">RvY_04190-1</name>
    <name evidence="3" type="synonym">RvY_04190.1</name>
    <name evidence="3" type="ORF">RvY_04190</name>
</gene>
<reference evidence="3 4" key="1">
    <citation type="journal article" date="2016" name="Nat. Commun.">
        <title>Extremotolerant tardigrade genome and improved radiotolerance of human cultured cells by tardigrade-unique protein.</title>
        <authorList>
            <person name="Hashimoto T."/>
            <person name="Horikawa D.D."/>
            <person name="Saito Y."/>
            <person name="Kuwahara H."/>
            <person name="Kozuka-Hata H."/>
            <person name="Shin-I T."/>
            <person name="Minakuchi Y."/>
            <person name="Ohishi K."/>
            <person name="Motoyama A."/>
            <person name="Aizu T."/>
            <person name="Enomoto A."/>
            <person name="Kondo K."/>
            <person name="Tanaka S."/>
            <person name="Hara Y."/>
            <person name="Koshikawa S."/>
            <person name="Sagara H."/>
            <person name="Miura T."/>
            <person name="Yokobori S."/>
            <person name="Miyagawa K."/>
            <person name="Suzuki Y."/>
            <person name="Kubo T."/>
            <person name="Oyama M."/>
            <person name="Kohara Y."/>
            <person name="Fujiyama A."/>
            <person name="Arakawa K."/>
            <person name="Katayama T."/>
            <person name="Toyoda A."/>
            <person name="Kunieda T."/>
        </authorList>
    </citation>
    <scope>NUCLEOTIDE SEQUENCE [LARGE SCALE GENOMIC DNA]</scope>
    <source>
        <strain evidence="3 4">YOKOZUNA-1</strain>
    </source>
</reference>
<evidence type="ECO:0000313" key="3">
    <source>
        <dbReference type="EMBL" id="GAU92044.1"/>
    </source>
</evidence>